<evidence type="ECO:0000313" key="1">
    <source>
        <dbReference type="EMBL" id="PON83771.1"/>
    </source>
</evidence>
<evidence type="ECO:0000313" key="2">
    <source>
        <dbReference type="Proteomes" id="UP000237000"/>
    </source>
</evidence>
<dbReference type="Proteomes" id="UP000237000">
    <property type="component" value="Unassembled WGS sequence"/>
</dbReference>
<dbReference type="STRING" id="63057.A0A2P5EE21"/>
<comment type="caution">
    <text evidence="1">The sequence shown here is derived from an EMBL/GenBank/DDBJ whole genome shotgun (WGS) entry which is preliminary data.</text>
</comment>
<reference evidence="2" key="1">
    <citation type="submission" date="2016-06" db="EMBL/GenBank/DDBJ databases">
        <title>Parallel loss of symbiosis genes in relatives of nitrogen-fixing non-legume Parasponia.</title>
        <authorList>
            <person name="Van Velzen R."/>
            <person name="Holmer R."/>
            <person name="Bu F."/>
            <person name="Rutten L."/>
            <person name="Van Zeijl A."/>
            <person name="Liu W."/>
            <person name="Santuari L."/>
            <person name="Cao Q."/>
            <person name="Sharma T."/>
            <person name="Shen D."/>
            <person name="Roswanjaya Y."/>
            <person name="Wardhani T."/>
            <person name="Kalhor M.S."/>
            <person name="Jansen J."/>
            <person name="Van den Hoogen J."/>
            <person name="Gungor B."/>
            <person name="Hartog M."/>
            <person name="Hontelez J."/>
            <person name="Verver J."/>
            <person name="Yang W.-C."/>
            <person name="Schijlen E."/>
            <person name="Repin R."/>
            <person name="Schilthuizen M."/>
            <person name="Schranz E."/>
            <person name="Heidstra R."/>
            <person name="Miyata K."/>
            <person name="Fedorova E."/>
            <person name="Kohlen W."/>
            <person name="Bisseling T."/>
            <person name="Smit S."/>
            <person name="Geurts R."/>
        </authorList>
    </citation>
    <scope>NUCLEOTIDE SEQUENCE [LARGE SCALE GENOMIC DNA]</scope>
    <source>
        <strain evidence="2">cv. RG33-2</strain>
    </source>
</reference>
<protein>
    <submittedName>
        <fullName evidence="1">Uncharacterized protein</fullName>
    </submittedName>
</protein>
<sequence>MSYCWSPKRVETATKVIIEALKRAQFRFRGNKLGIWLESNCGEFLVRQSLNLVIKVLEYCLERISNMFYIITKYLRYKITRFPLMKDMILLYKYILKVHNLISSNGGNILSVISVTIWIVLDSKYFIKEYRVDFPTILELDLEGRSNLYCTLVLKNSQ</sequence>
<gene>
    <name evidence="1" type="ORF">TorRG33x02_204380</name>
</gene>
<name>A0A2P5EE21_TREOI</name>
<dbReference type="InParanoid" id="A0A2P5EE21"/>
<proteinExistence type="predicted"/>
<dbReference type="EMBL" id="JXTC01000173">
    <property type="protein sequence ID" value="PON83771.1"/>
    <property type="molecule type" value="Genomic_DNA"/>
</dbReference>
<organism evidence="1 2">
    <name type="scientific">Trema orientale</name>
    <name type="common">Charcoal tree</name>
    <name type="synonym">Celtis orientalis</name>
    <dbReference type="NCBI Taxonomy" id="63057"/>
    <lineage>
        <taxon>Eukaryota</taxon>
        <taxon>Viridiplantae</taxon>
        <taxon>Streptophyta</taxon>
        <taxon>Embryophyta</taxon>
        <taxon>Tracheophyta</taxon>
        <taxon>Spermatophyta</taxon>
        <taxon>Magnoliopsida</taxon>
        <taxon>eudicotyledons</taxon>
        <taxon>Gunneridae</taxon>
        <taxon>Pentapetalae</taxon>
        <taxon>rosids</taxon>
        <taxon>fabids</taxon>
        <taxon>Rosales</taxon>
        <taxon>Cannabaceae</taxon>
        <taxon>Trema</taxon>
    </lineage>
</organism>
<dbReference type="OrthoDB" id="436852at2759"/>
<keyword evidence="2" id="KW-1185">Reference proteome</keyword>
<accession>A0A2P5EE21</accession>
<dbReference type="AlphaFoldDB" id="A0A2P5EE21"/>